<proteinExistence type="predicted"/>
<keyword evidence="1" id="KW-1133">Transmembrane helix</keyword>
<comment type="caution">
    <text evidence="2">The sequence shown here is derived from an EMBL/GenBank/DDBJ whole genome shotgun (WGS) entry which is preliminary data.</text>
</comment>
<organism evidence="2 3">
    <name type="scientific">Candidatus Nealsonbacteria bacterium CG10_big_fil_rev_8_21_14_0_10_37_25</name>
    <dbReference type="NCBI Taxonomy" id="1974711"/>
    <lineage>
        <taxon>Bacteria</taxon>
        <taxon>Candidatus Nealsoniibacteriota</taxon>
    </lineage>
</organism>
<sequence length="162" mass="20038">MAFFFILIAFLWFIRETKAILFWLYLWQLKEYRFGRFFDHFRTYQGKKLFFNFFFIFKIILFLYVLSLAFYPKLLAWQLYALWIVILAVIYFFEDAKTVLDFFQKNLKKPVLTQKGKILILVSLIVEFLFLFILFQKFQKIKLFYWFSFSLLSFDILTPFLV</sequence>
<dbReference type="EMBL" id="PFCK01000027">
    <property type="protein sequence ID" value="PIR71715.1"/>
    <property type="molecule type" value="Genomic_DNA"/>
</dbReference>
<evidence type="ECO:0000313" key="3">
    <source>
        <dbReference type="Proteomes" id="UP000228909"/>
    </source>
</evidence>
<reference evidence="3" key="1">
    <citation type="submission" date="2017-09" db="EMBL/GenBank/DDBJ databases">
        <title>Depth-based differentiation of microbial function through sediment-hosted aquifers and enrichment of novel symbionts in the deep terrestrial subsurface.</title>
        <authorList>
            <person name="Probst A.J."/>
            <person name="Ladd B."/>
            <person name="Jarett J.K."/>
            <person name="Geller-Mcgrath D.E."/>
            <person name="Sieber C.M.K."/>
            <person name="Emerson J.B."/>
            <person name="Anantharaman K."/>
            <person name="Thomas B.C."/>
            <person name="Malmstrom R."/>
            <person name="Stieglmeier M."/>
            <person name="Klingl A."/>
            <person name="Woyke T."/>
            <person name="Ryan C.M."/>
            <person name="Banfield J.F."/>
        </authorList>
    </citation>
    <scope>NUCLEOTIDE SEQUENCE [LARGE SCALE GENOMIC DNA]</scope>
</reference>
<feature type="non-terminal residue" evidence="2">
    <location>
        <position position="162"/>
    </location>
</feature>
<accession>A0A2H0TLN8</accession>
<evidence type="ECO:0000313" key="2">
    <source>
        <dbReference type="EMBL" id="PIR71715.1"/>
    </source>
</evidence>
<protein>
    <submittedName>
        <fullName evidence="2">Uncharacterized protein</fullName>
    </submittedName>
</protein>
<feature type="transmembrane region" description="Helical" evidence="1">
    <location>
        <begin position="49"/>
        <end position="67"/>
    </location>
</feature>
<feature type="transmembrane region" description="Helical" evidence="1">
    <location>
        <begin position="74"/>
        <end position="93"/>
    </location>
</feature>
<name>A0A2H0TLN8_9BACT</name>
<evidence type="ECO:0000256" key="1">
    <source>
        <dbReference type="SAM" id="Phobius"/>
    </source>
</evidence>
<dbReference type="AlphaFoldDB" id="A0A2H0TLN8"/>
<gene>
    <name evidence="2" type="ORF">COU43_00965</name>
</gene>
<keyword evidence="1" id="KW-0472">Membrane</keyword>
<dbReference type="Proteomes" id="UP000228909">
    <property type="component" value="Unassembled WGS sequence"/>
</dbReference>
<feature type="transmembrane region" description="Helical" evidence="1">
    <location>
        <begin position="118"/>
        <end position="136"/>
    </location>
</feature>
<keyword evidence="1" id="KW-0812">Transmembrane</keyword>